<dbReference type="Gene3D" id="2.40.170.20">
    <property type="entry name" value="TonB-dependent receptor, beta-barrel domain"/>
    <property type="match status" value="1"/>
</dbReference>
<evidence type="ECO:0000256" key="10">
    <source>
        <dbReference type="ARBA" id="ARBA00023136"/>
    </source>
</evidence>
<keyword evidence="7" id="KW-0408">Iron</keyword>
<keyword evidence="3 12" id="KW-1134">Transmembrane beta strand</keyword>
<evidence type="ECO:0000256" key="14">
    <source>
        <dbReference type="RuleBase" id="RU003357"/>
    </source>
</evidence>
<evidence type="ECO:0000256" key="11">
    <source>
        <dbReference type="ARBA" id="ARBA00023237"/>
    </source>
</evidence>
<evidence type="ECO:0000256" key="7">
    <source>
        <dbReference type="ARBA" id="ARBA00023004"/>
    </source>
</evidence>
<evidence type="ECO:0000256" key="3">
    <source>
        <dbReference type="ARBA" id="ARBA00022452"/>
    </source>
</evidence>
<feature type="chain" id="PRO_5046978633" evidence="16">
    <location>
        <begin position="43"/>
        <end position="693"/>
    </location>
</feature>
<evidence type="ECO:0000313" key="20">
    <source>
        <dbReference type="Proteomes" id="UP001203423"/>
    </source>
</evidence>
<dbReference type="InterPro" id="IPR039426">
    <property type="entry name" value="TonB-dep_rcpt-like"/>
</dbReference>
<dbReference type="InterPro" id="IPR000531">
    <property type="entry name" value="Beta-barrel_TonB"/>
</dbReference>
<dbReference type="CDD" id="cd01347">
    <property type="entry name" value="ligand_gated_channel"/>
    <property type="match status" value="1"/>
</dbReference>
<dbReference type="Gene3D" id="2.170.130.10">
    <property type="entry name" value="TonB-dependent receptor, plug domain"/>
    <property type="match status" value="1"/>
</dbReference>
<dbReference type="InterPro" id="IPR036942">
    <property type="entry name" value="Beta-barrel_TonB_sf"/>
</dbReference>
<evidence type="ECO:0000313" key="19">
    <source>
        <dbReference type="EMBL" id="MCL1125745.1"/>
    </source>
</evidence>
<keyword evidence="4" id="KW-0410">Iron transport</keyword>
<dbReference type="PANTHER" id="PTHR32552">
    <property type="entry name" value="FERRICHROME IRON RECEPTOR-RELATED"/>
    <property type="match status" value="1"/>
</dbReference>
<reference evidence="19 20" key="1">
    <citation type="submission" date="2022-01" db="EMBL/GenBank/DDBJ databases">
        <title>Whole genome-based taxonomy of the Shewanellaceae.</title>
        <authorList>
            <person name="Martin-Rodriguez A.J."/>
        </authorList>
    </citation>
    <scope>NUCLEOTIDE SEQUENCE [LARGE SCALE GENOMIC DNA]</scope>
    <source>
        <strain evidence="19 20">DSM 17177</strain>
    </source>
</reference>
<evidence type="ECO:0000256" key="16">
    <source>
        <dbReference type="SAM" id="SignalP"/>
    </source>
</evidence>
<proteinExistence type="inferred from homology"/>
<dbReference type="Proteomes" id="UP001203423">
    <property type="component" value="Unassembled WGS sequence"/>
</dbReference>
<evidence type="ECO:0000256" key="9">
    <source>
        <dbReference type="ARBA" id="ARBA00023077"/>
    </source>
</evidence>
<evidence type="ECO:0000256" key="2">
    <source>
        <dbReference type="ARBA" id="ARBA00022448"/>
    </source>
</evidence>
<feature type="short sequence motif" description="TonB C-terminal box" evidence="13">
    <location>
        <begin position="676"/>
        <end position="693"/>
    </location>
</feature>
<sequence>MGIQVTKLAQCVGQKYIHPSMLALTLLSSALSSILLSPTAFAAENSTEETASSEKQVKQTPLAYPTESNIDEVITVIGRVDTTPLNIAANVNVIDSVDIALSGATTLTDVLRGQSGIQITDSNSGPVFSMRGFSGSQASNNTLILMDGRRLNNIDIAAPSVGAIPLNQVERVEILSGSAGVLYGDQAVGGVINIITRSPDDTGGNVQLLAGNYGTYEGRADVSAKINDEWSVYLAGSQNESDNYRKHNSNNTGSILGRLQYQTASDDFFVETSYYDNKQDLPGALTATEYQDDPRQVGSSQGEQHEMTSASRSGYRHQLNSTWALSTDVTYTDSLINASSTSVYGTSILRNERSLLELQPKVTASFPNGKGNINLISGIDYNLGNAKFTGTYINREDKQNMASVYSQVTVPLTSSVSLVTGGRYAHVKDDLTDNSVYPDGVDLNNEATAFELGVNYRPSSAHRFYLRGESNFRFAKVDEQAYTSAGVYGLKPQTGESVEAGWDWITAYNTIRVNLYRLDLEDEIVFDSSADSPSGGFFPGANVNADASRRYGLSLDWDWQVASIWQVGLDYSYIDAEFTHGENKGKALSWVAKHSGRAFTSVDLTDDLQAFVEAVYTGRQYLDGDNSNSGPKLSSYTLTNIALNYNLNDWLASIRVDNLFNQKYVSAGYYSYGTGYYYSGTERMLTVSASYRF</sequence>
<organism evidence="19 20">
    <name type="scientific">Shewanella surugensis</name>
    <dbReference type="NCBI Taxonomy" id="212020"/>
    <lineage>
        <taxon>Bacteria</taxon>
        <taxon>Pseudomonadati</taxon>
        <taxon>Pseudomonadota</taxon>
        <taxon>Gammaproteobacteria</taxon>
        <taxon>Alteromonadales</taxon>
        <taxon>Shewanellaceae</taxon>
        <taxon>Shewanella</taxon>
    </lineage>
</organism>
<dbReference type="InterPro" id="IPR037066">
    <property type="entry name" value="Plug_dom_sf"/>
</dbReference>
<keyword evidence="2 12" id="KW-0813">Transport</keyword>
<feature type="domain" description="TonB-dependent receptor plug" evidence="18">
    <location>
        <begin position="86"/>
        <end position="191"/>
    </location>
</feature>
<dbReference type="RefSeq" id="WP_248941065.1">
    <property type="nucleotide sequence ID" value="NZ_JAKIKS010000059.1"/>
</dbReference>
<keyword evidence="6 16" id="KW-0732">Signal</keyword>
<name>A0ABT0LE22_9GAMM</name>
<feature type="domain" description="TonB-dependent receptor-like beta-barrel" evidence="17">
    <location>
        <begin position="254"/>
        <end position="659"/>
    </location>
</feature>
<evidence type="ECO:0000256" key="4">
    <source>
        <dbReference type="ARBA" id="ARBA00022496"/>
    </source>
</evidence>
<feature type="signal peptide" evidence="16">
    <location>
        <begin position="1"/>
        <end position="42"/>
    </location>
</feature>
<evidence type="ECO:0000256" key="6">
    <source>
        <dbReference type="ARBA" id="ARBA00022729"/>
    </source>
</evidence>
<comment type="similarity">
    <text evidence="12 14">Belongs to the TonB-dependent receptor family.</text>
</comment>
<keyword evidence="20" id="KW-1185">Reference proteome</keyword>
<keyword evidence="10 12" id="KW-0472">Membrane</keyword>
<keyword evidence="5 12" id="KW-0812">Transmembrane</keyword>
<accession>A0ABT0LE22</accession>
<evidence type="ECO:0000259" key="17">
    <source>
        <dbReference type="Pfam" id="PF00593"/>
    </source>
</evidence>
<evidence type="ECO:0000259" key="18">
    <source>
        <dbReference type="Pfam" id="PF07715"/>
    </source>
</evidence>
<dbReference type="InterPro" id="IPR012910">
    <property type="entry name" value="Plug_dom"/>
</dbReference>
<evidence type="ECO:0000256" key="8">
    <source>
        <dbReference type="ARBA" id="ARBA00023065"/>
    </source>
</evidence>
<comment type="caution">
    <text evidence="19">The sequence shown here is derived from an EMBL/GenBank/DDBJ whole genome shotgun (WGS) entry which is preliminary data.</text>
</comment>
<feature type="compositionally biased region" description="Polar residues" evidence="15">
    <location>
        <begin position="297"/>
        <end position="313"/>
    </location>
</feature>
<dbReference type="InterPro" id="IPR010917">
    <property type="entry name" value="TonB_rcpt_CS"/>
</dbReference>
<evidence type="ECO:0000256" key="15">
    <source>
        <dbReference type="SAM" id="MobiDB-lite"/>
    </source>
</evidence>
<keyword evidence="19" id="KW-0675">Receptor</keyword>
<dbReference type="SUPFAM" id="SSF56935">
    <property type="entry name" value="Porins"/>
    <property type="match status" value="1"/>
</dbReference>
<dbReference type="Pfam" id="PF07715">
    <property type="entry name" value="Plug"/>
    <property type="match status" value="1"/>
</dbReference>
<keyword evidence="8" id="KW-0406">Ion transport</keyword>
<keyword evidence="9 14" id="KW-0798">TonB box</keyword>
<evidence type="ECO:0000256" key="1">
    <source>
        <dbReference type="ARBA" id="ARBA00004571"/>
    </source>
</evidence>
<dbReference type="PROSITE" id="PS01156">
    <property type="entry name" value="TONB_DEPENDENT_REC_2"/>
    <property type="match status" value="1"/>
</dbReference>
<evidence type="ECO:0000256" key="13">
    <source>
        <dbReference type="PROSITE-ProRule" id="PRU10144"/>
    </source>
</evidence>
<dbReference type="PANTHER" id="PTHR32552:SF68">
    <property type="entry name" value="FERRICHROME OUTER MEMBRANE TRANSPORTER_PHAGE RECEPTOR"/>
    <property type="match status" value="1"/>
</dbReference>
<comment type="subcellular location">
    <subcellularLocation>
        <location evidence="1 12">Cell outer membrane</location>
        <topology evidence="1 12">Multi-pass membrane protein</topology>
    </subcellularLocation>
</comment>
<protein>
    <submittedName>
        <fullName evidence="19">TonB-dependent receptor</fullName>
    </submittedName>
</protein>
<dbReference type="Pfam" id="PF00593">
    <property type="entry name" value="TonB_dep_Rec_b-barrel"/>
    <property type="match status" value="1"/>
</dbReference>
<dbReference type="PROSITE" id="PS52016">
    <property type="entry name" value="TONB_DEPENDENT_REC_3"/>
    <property type="match status" value="1"/>
</dbReference>
<dbReference type="EMBL" id="JAKIKS010000059">
    <property type="protein sequence ID" value="MCL1125745.1"/>
    <property type="molecule type" value="Genomic_DNA"/>
</dbReference>
<gene>
    <name evidence="19" type="ORF">L2764_14995</name>
</gene>
<keyword evidence="11 12" id="KW-0998">Cell outer membrane</keyword>
<evidence type="ECO:0000256" key="5">
    <source>
        <dbReference type="ARBA" id="ARBA00022692"/>
    </source>
</evidence>
<evidence type="ECO:0000256" key="12">
    <source>
        <dbReference type="PROSITE-ProRule" id="PRU01360"/>
    </source>
</evidence>
<feature type="region of interest" description="Disordered" evidence="15">
    <location>
        <begin position="293"/>
        <end position="313"/>
    </location>
</feature>